<keyword evidence="4" id="KW-0444">Lipid biosynthesis</keyword>
<dbReference type="STRING" id="376489.A5892_12410"/>
<dbReference type="CDD" id="cd06850">
    <property type="entry name" value="biotinyl_domain"/>
    <property type="match status" value="1"/>
</dbReference>
<feature type="domain" description="Lipoyl-binding" evidence="5">
    <location>
        <begin position="68"/>
        <end position="144"/>
    </location>
</feature>
<dbReference type="Gene3D" id="2.40.50.100">
    <property type="match status" value="1"/>
</dbReference>
<evidence type="ECO:0000313" key="7">
    <source>
        <dbReference type="Proteomes" id="UP000077875"/>
    </source>
</evidence>
<reference evidence="6 7" key="1">
    <citation type="submission" date="2016-04" db="EMBL/GenBank/DDBJ databases">
        <title>Complete Genome Sequence of Halotalea alkalilenta IHB B 13600.</title>
        <authorList>
            <person name="Swarnkar M.K."/>
            <person name="Sharma A."/>
            <person name="Kaushal K."/>
            <person name="Soni R."/>
            <person name="Rana S."/>
            <person name="Singh A.K."/>
            <person name="Gulati A."/>
        </authorList>
    </citation>
    <scope>NUCLEOTIDE SEQUENCE [LARGE SCALE GENOMIC DNA]</scope>
    <source>
        <strain evidence="6 7">IHB B 13600</strain>
    </source>
</reference>
<dbReference type="EMBL" id="CP015243">
    <property type="protein sequence ID" value="ANF58168.1"/>
    <property type="molecule type" value="Genomic_DNA"/>
</dbReference>
<dbReference type="Proteomes" id="UP000077875">
    <property type="component" value="Chromosome"/>
</dbReference>
<dbReference type="PANTHER" id="PTHR45266">
    <property type="entry name" value="OXALOACETATE DECARBOXYLASE ALPHA CHAIN"/>
    <property type="match status" value="1"/>
</dbReference>
<accession>A0A172YFX1</accession>
<keyword evidence="4" id="KW-0276">Fatty acid metabolism</keyword>
<comment type="pathway">
    <text evidence="4">Lipid metabolism; fatty acid biosynthesis.</text>
</comment>
<dbReference type="InterPro" id="IPR011053">
    <property type="entry name" value="Single_hybrid_motif"/>
</dbReference>
<dbReference type="KEGG" id="haa:A5892_12410"/>
<gene>
    <name evidence="6" type="ORF">A5892_12410</name>
</gene>
<name>A0A172YFX1_9GAMM</name>
<keyword evidence="3 4" id="KW-0092">Biotin</keyword>
<keyword evidence="4" id="KW-0275">Fatty acid biosynthesis</keyword>
<dbReference type="UniPathway" id="UPA00094"/>
<dbReference type="GO" id="GO:0006633">
    <property type="term" value="P:fatty acid biosynthetic process"/>
    <property type="evidence" value="ECO:0007669"/>
    <property type="project" value="UniProtKB-UniPathway"/>
</dbReference>
<keyword evidence="7" id="KW-1185">Reference proteome</keyword>
<dbReference type="PANTHER" id="PTHR45266:SF3">
    <property type="entry name" value="OXALOACETATE DECARBOXYLASE ALPHA CHAIN"/>
    <property type="match status" value="1"/>
</dbReference>
<dbReference type="InterPro" id="IPR000089">
    <property type="entry name" value="Biotin_lipoyl"/>
</dbReference>
<dbReference type="Pfam" id="PF00364">
    <property type="entry name" value="Biotin_lipoyl"/>
    <property type="match status" value="1"/>
</dbReference>
<dbReference type="InterPro" id="IPR050709">
    <property type="entry name" value="Biotin_Carboxyl_Carrier/Decarb"/>
</dbReference>
<evidence type="ECO:0000259" key="5">
    <source>
        <dbReference type="PROSITE" id="PS50968"/>
    </source>
</evidence>
<dbReference type="InterPro" id="IPR001249">
    <property type="entry name" value="AcCoA_biotinCC"/>
</dbReference>
<dbReference type="GO" id="GO:0003989">
    <property type="term" value="F:acetyl-CoA carboxylase activity"/>
    <property type="evidence" value="ECO:0007669"/>
    <property type="project" value="InterPro"/>
</dbReference>
<protein>
    <recommendedName>
        <fullName evidence="2 4">Biotin carboxyl carrier protein of acetyl-CoA carboxylase</fullName>
    </recommendedName>
</protein>
<dbReference type="PROSITE" id="PS50968">
    <property type="entry name" value="BIOTINYL_LIPOYL"/>
    <property type="match status" value="1"/>
</dbReference>
<proteinExistence type="predicted"/>
<keyword evidence="4" id="KW-0443">Lipid metabolism</keyword>
<evidence type="ECO:0000256" key="2">
    <source>
        <dbReference type="ARBA" id="ARBA00017562"/>
    </source>
</evidence>
<comment type="function">
    <text evidence="1 4">This protein is a component of the acetyl coenzyme A carboxylase complex; first, biotin carboxylase catalyzes the carboxylation of the carrier protein and then the transcarboxylase transfers the carboxyl group to form malonyl-CoA.</text>
</comment>
<evidence type="ECO:0000313" key="6">
    <source>
        <dbReference type="EMBL" id="ANF58168.1"/>
    </source>
</evidence>
<evidence type="ECO:0000256" key="4">
    <source>
        <dbReference type="RuleBase" id="RU364072"/>
    </source>
</evidence>
<evidence type="ECO:0000256" key="1">
    <source>
        <dbReference type="ARBA" id="ARBA00003761"/>
    </source>
</evidence>
<organism evidence="6 7">
    <name type="scientific">Halotalea alkalilenta</name>
    <dbReference type="NCBI Taxonomy" id="376489"/>
    <lineage>
        <taxon>Bacteria</taxon>
        <taxon>Pseudomonadati</taxon>
        <taxon>Pseudomonadota</taxon>
        <taxon>Gammaproteobacteria</taxon>
        <taxon>Oceanospirillales</taxon>
        <taxon>Halomonadaceae</taxon>
        <taxon>Halotalea</taxon>
    </lineage>
</organism>
<dbReference type="AlphaFoldDB" id="A0A172YFX1"/>
<dbReference type="SUPFAM" id="SSF51230">
    <property type="entry name" value="Single hybrid motif"/>
    <property type="match status" value="1"/>
</dbReference>
<dbReference type="GO" id="GO:0009317">
    <property type="term" value="C:acetyl-CoA carboxylase complex"/>
    <property type="evidence" value="ECO:0007669"/>
    <property type="project" value="InterPro"/>
</dbReference>
<sequence>MDQQRIKALMDLLAHSDLTELTISEGDCTLKLVRSAGPLLTADSALPVPRTTSTAFAGPPPVDDIAPAAEICSPLYGVFHLTPAPGEPPFTTQGASVVAGQTLCVIEAMKMFHPLKTERAGIVGAILAEPDQEVEAGQPLFYID</sequence>
<dbReference type="PRINTS" id="PR01071">
    <property type="entry name" value="ACOABIOTINCC"/>
</dbReference>
<evidence type="ECO:0000256" key="3">
    <source>
        <dbReference type="ARBA" id="ARBA00023267"/>
    </source>
</evidence>